<comment type="subcellular location">
    <subcellularLocation>
        <location evidence="1">Virion</location>
    </subcellularLocation>
</comment>
<dbReference type="Pfam" id="PF05065">
    <property type="entry name" value="Phage_capsid"/>
    <property type="match status" value="1"/>
</dbReference>
<dbReference type="Proteomes" id="UP001597327">
    <property type="component" value="Unassembled WGS sequence"/>
</dbReference>
<gene>
    <name evidence="4" type="ORF">ACFSC7_04915</name>
</gene>
<feature type="region of interest" description="Disordered" evidence="2">
    <location>
        <begin position="1"/>
        <end position="43"/>
    </location>
</feature>
<reference evidence="5" key="1">
    <citation type="journal article" date="2019" name="Int. J. Syst. Evol. Microbiol.">
        <title>The Global Catalogue of Microorganisms (GCM) 10K type strain sequencing project: providing services to taxonomists for standard genome sequencing and annotation.</title>
        <authorList>
            <consortium name="The Broad Institute Genomics Platform"/>
            <consortium name="The Broad Institute Genome Sequencing Center for Infectious Disease"/>
            <person name="Wu L."/>
            <person name="Ma J."/>
        </authorList>
    </citation>
    <scope>NUCLEOTIDE SEQUENCE [LARGE SCALE GENOMIC DNA]</scope>
    <source>
        <strain evidence="5">JCM 3369</strain>
    </source>
</reference>
<dbReference type="Gene3D" id="3.30.2320.10">
    <property type="entry name" value="hypothetical protein PF0899 domain"/>
    <property type="match status" value="1"/>
</dbReference>
<dbReference type="SUPFAM" id="SSF56563">
    <property type="entry name" value="Major capsid protein gp5"/>
    <property type="match status" value="1"/>
</dbReference>
<dbReference type="InterPro" id="IPR054612">
    <property type="entry name" value="Phage_capsid-like_C"/>
</dbReference>
<evidence type="ECO:0000259" key="3">
    <source>
        <dbReference type="Pfam" id="PF05065"/>
    </source>
</evidence>
<evidence type="ECO:0000256" key="1">
    <source>
        <dbReference type="ARBA" id="ARBA00004328"/>
    </source>
</evidence>
<dbReference type="RefSeq" id="WP_149892198.1">
    <property type="nucleotide sequence ID" value="NZ_JBHUFA010000001.1"/>
</dbReference>
<proteinExistence type="predicted"/>
<dbReference type="NCBIfam" id="TIGR01554">
    <property type="entry name" value="major_cap_HK97"/>
    <property type="match status" value="1"/>
</dbReference>
<evidence type="ECO:0000313" key="5">
    <source>
        <dbReference type="Proteomes" id="UP001597327"/>
    </source>
</evidence>
<dbReference type="EMBL" id="JBHUFA010000001">
    <property type="protein sequence ID" value="MFD1694848.1"/>
    <property type="molecule type" value="Genomic_DNA"/>
</dbReference>
<keyword evidence="5" id="KW-1185">Reference proteome</keyword>
<dbReference type="InterPro" id="IPR024455">
    <property type="entry name" value="Phage_capsid"/>
</dbReference>
<feature type="domain" description="Phage capsid-like C-terminal" evidence="3">
    <location>
        <begin position="161"/>
        <end position="446"/>
    </location>
</feature>
<accession>A0ABW4JUP4</accession>
<organism evidence="4 5">
    <name type="scientific">Roseibium aestuarii</name>
    <dbReference type="NCBI Taxonomy" id="2600299"/>
    <lineage>
        <taxon>Bacteria</taxon>
        <taxon>Pseudomonadati</taxon>
        <taxon>Pseudomonadota</taxon>
        <taxon>Alphaproteobacteria</taxon>
        <taxon>Hyphomicrobiales</taxon>
        <taxon>Stappiaceae</taxon>
        <taxon>Roseibium</taxon>
    </lineage>
</organism>
<protein>
    <submittedName>
        <fullName evidence="4">Phage major capsid protein</fullName>
    </submittedName>
</protein>
<comment type="caution">
    <text evidence="4">The sequence shown here is derived from an EMBL/GenBank/DDBJ whole genome shotgun (WGS) entry which is preliminary data.</text>
</comment>
<evidence type="ECO:0000313" key="4">
    <source>
        <dbReference type="EMBL" id="MFD1694848.1"/>
    </source>
</evidence>
<evidence type="ECO:0000256" key="2">
    <source>
        <dbReference type="SAM" id="MobiDB-lite"/>
    </source>
</evidence>
<sequence>MIHRPAALTDASGVPAGDPVYETKADPLGDLPPLTGVPARPSSATADDVARTFDDFFSAFESYRQVNDARLAEIESRGSADVLTLEKLDRLDAALDATQRRLDSLTLKKARPPLGERRGAWRSGPAIERKAAFETYMRTGRDHALGQLELKSMSIGSDADGGYLVPDETEAGILTRLSQASPIRAIAGNRQVSATTYRKPFSLTGPQTGWVGETVARPETSAPTLAELTFPAMELYAMPAASSALLDDAAIDLDAWIAEEVETAFAEQEGAAFINGNGVNKPTGFLSVPRVAESAWAWGSLGTIATGEAGGFSASAPADTLLDLIYSLKSGYRQNARFVMNRRTQGALRKLKDGDGNYLWQPPASADAAATLLNFPVTEAEDMPDIALDAPAIAFGDFRRGYLVVDRMGVRILRDPYSAKPYVLFYTTKRVGGGVQDYDAIKLLTFSA</sequence>
<name>A0ABW4JUP4_9HYPH</name>